<dbReference type="PANTHER" id="PTHR12677">
    <property type="entry name" value="GOLGI APPARATUS MEMBRANE PROTEIN TVP38-RELATED"/>
    <property type="match status" value="1"/>
</dbReference>
<evidence type="ECO:0000256" key="1">
    <source>
        <dbReference type="ARBA" id="ARBA00004651"/>
    </source>
</evidence>
<dbReference type="EMBL" id="CP051217">
    <property type="protein sequence ID" value="QJB70147.1"/>
    <property type="molecule type" value="Genomic_DNA"/>
</dbReference>
<protein>
    <recommendedName>
        <fullName evidence="6">TVP38/TMEM64 family membrane protein</fullName>
    </recommendedName>
</protein>
<evidence type="ECO:0000259" key="7">
    <source>
        <dbReference type="Pfam" id="PF09335"/>
    </source>
</evidence>
<name>A0A6H2DPT7_9SPHN</name>
<feature type="transmembrane region" description="Helical" evidence="6">
    <location>
        <begin position="131"/>
        <end position="152"/>
    </location>
</feature>
<evidence type="ECO:0000313" key="9">
    <source>
        <dbReference type="Proteomes" id="UP000501600"/>
    </source>
</evidence>
<dbReference type="InterPro" id="IPR015414">
    <property type="entry name" value="TMEM64"/>
</dbReference>
<evidence type="ECO:0000313" key="8">
    <source>
        <dbReference type="EMBL" id="QJB70147.1"/>
    </source>
</evidence>
<sequence>MKKLVIVALIAAAFFAFFYFDLNDQLTIENLKAQQAAFDARYQAEPFLIIALFFLFYVVVTALSIPGAAIMTLAAGALFGLLVGTIIVSFASTIGATIAFLTSRYLLRDWVEGKFGQRLTKINEGIERDGAFYLISLRLVPAFPFFLVNMLMGLTKIRVLVYFVASQIGMLAGTIVFVNAGTQLSKVESVGGVFTLPVLGSFLLLALFPWIAKAALKLFKKDGKVASND</sequence>
<gene>
    <name evidence="8" type="ORF">HF685_13320</name>
</gene>
<dbReference type="AlphaFoldDB" id="A0A6H2DPT7"/>
<dbReference type="KEGG" id="phao:HF685_13320"/>
<organism evidence="8 9">
    <name type="scientific">Parasphingorhabdus halotolerans</name>
    <dbReference type="NCBI Taxonomy" id="2725558"/>
    <lineage>
        <taxon>Bacteria</taxon>
        <taxon>Pseudomonadati</taxon>
        <taxon>Pseudomonadota</taxon>
        <taxon>Alphaproteobacteria</taxon>
        <taxon>Sphingomonadales</taxon>
        <taxon>Sphingomonadaceae</taxon>
        <taxon>Parasphingorhabdus</taxon>
    </lineage>
</organism>
<keyword evidence="2 6" id="KW-1003">Cell membrane</keyword>
<evidence type="ECO:0000256" key="2">
    <source>
        <dbReference type="ARBA" id="ARBA00022475"/>
    </source>
</evidence>
<keyword evidence="5 6" id="KW-0472">Membrane</keyword>
<dbReference type="InterPro" id="IPR032816">
    <property type="entry name" value="VTT_dom"/>
</dbReference>
<keyword evidence="4 6" id="KW-1133">Transmembrane helix</keyword>
<feature type="transmembrane region" description="Helical" evidence="6">
    <location>
        <begin position="190"/>
        <end position="211"/>
    </location>
</feature>
<evidence type="ECO:0000256" key="5">
    <source>
        <dbReference type="ARBA" id="ARBA00023136"/>
    </source>
</evidence>
<keyword evidence="3 6" id="KW-0812">Transmembrane</keyword>
<accession>A0A6H2DPT7</accession>
<keyword evidence="9" id="KW-1185">Reference proteome</keyword>
<evidence type="ECO:0000256" key="4">
    <source>
        <dbReference type="ARBA" id="ARBA00022989"/>
    </source>
</evidence>
<dbReference type="Proteomes" id="UP000501600">
    <property type="component" value="Chromosome"/>
</dbReference>
<evidence type="ECO:0000256" key="6">
    <source>
        <dbReference type="RuleBase" id="RU366058"/>
    </source>
</evidence>
<feature type="domain" description="VTT" evidence="7">
    <location>
        <begin position="69"/>
        <end position="182"/>
    </location>
</feature>
<dbReference type="PANTHER" id="PTHR12677:SF59">
    <property type="entry name" value="GOLGI APPARATUS MEMBRANE PROTEIN TVP38-RELATED"/>
    <property type="match status" value="1"/>
</dbReference>
<feature type="transmembrane region" description="Helical" evidence="6">
    <location>
        <begin position="77"/>
        <end position="101"/>
    </location>
</feature>
<dbReference type="GO" id="GO:0005886">
    <property type="term" value="C:plasma membrane"/>
    <property type="evidence" value="ECO:0007669"/>
    <property type="project" value="UniProtKB-SubCell"/>
</dbReference>
<proteinExistence type="inferred from homology"/>
<feature type="transmembrane region" description="Helical" evidence="6">
    <location>
        <begin position="159"/>
        <end position="178"/>
    </location>
</feature>
<dbReference type="Pfam" id="PF09335">
    <property type="entry name" value="VTT_dom"/>
    <property type="match status" value="1"/>
</dbReference>
<dbReference type="RefSeq" id="WP_168820413.1">
    <property type="nucleotide sequence ID" value="NZ_CP051217.1"/>
</dbReference>
<feature type="transmembrane region" description="Helical" evidence="6">
    <location>
        <begin position="47"/>
        <end position="65"/>
    </location>
</feature>
<comment type="subcellular location">
    <subcellularLocation>
        <location evidence="1 6">Cell membrane</location>
        <topology evidence="1 6">Multi-pass membrane protein</topology>
    </subcellularLocation>
</comment>
<reference evidence="8 9" key="1">
    <citation type="submission" date="2020-04" db="EMBL/GenBank/DDBJ databases">
        <title>Genome sequence for Sphingorhabdus sp. strain M1.</title>
        <authorList>
            <person name="Park S.-J."/>
        </authorList>
    </citation>
    <scope>NUCLEOTIDE SEQUENCE [LARGE SCALE GENOMIC DNA]</scope>
    <source>
        <strain evidence="8 9">JK6</strain>
    </source>
</reference>
<comment type="similarity">
    <text evidence="6">Belongs to the TVP38/TMEM64 family.</text>
</comment>
<evidence type="ECO:0000256" key="3">
    <source>
        <dbReference type="ARBA" id="ARBA00022692"/>
    </source>
</evidence>